<dbReference type="EMBL" id="CAJVPY010007701">
    <property type="protein sequence ID" value="CAG8684408.1"/>
    <property type="molecule type" value="Genomic_DNA"/>
</dbReference>
<evidence type="ECO:0000313" key="2">
    <source>
        <dbReference type="Proteomes" id="UP000789405"/>
    </source>
</evidence>
<name>A0A9N9ENH0_9GLOM</name>
<evidence type="ECO:0000313" key="1">
    <source>
        <dbReference type="EMBL" id="CAG8684408.1"/>
    </source>
</evidence>
<proteinExistence type="predicted"/>
<dbReference type="Proteomes" id="UP000789405">
    <property type="component" value="Unassembled WGS sequence"/>
</dbReference>
<reference evidence="1" key="1">
    <citation type="submission" date="2021-06" db="EMBL/GenBank/DDBJ databases">
        <authorList>
            <person name="Kallberg Y."/>
            <person name="Tangrot J."/>
            <person name="Rosling A."/>
        </authorList>
    </citation>
    <scope>NUCLEOTIDE SEQUENCE</scope>
    <source>
        <strain evidence="1">MA453B</strain>
    </source>
</reference>
<organism evidence="1 2">
    <name type="scientific">Dentiscutata erythropus</name>
    <dbReference type="NCBI Taxonomy" id="1348616"/>
    <lineage>
        <taxon>Eukaryota</taxon>
        <taxon>Fungi</taxon>
        <taxon>Fungi incertae sedis</taxon>
        <taxon>Mucoromycota</taxon>
        <taxon>Glomeromycotina</taxon>
        <taxon>Glomeromycetes</taxon>
        <taxon>Diversisporales</taxon>
        <taxon>Gigasporaceae</taxon>
        <taxon>Dentiscutata</taxon>
    </lineage>
</organism>
<dbReference type="AlphaFoldDB" id="A0A9N9ENH0"/>
<comment type="caution">
    <text evidence="1">The sequence shown here is derived from an EMBL/GenBank/DDBJ whole genome shotgun (WGS) entry which is preliminary data.</text>
</comment>
<keyword evidence="2" id="KW-1185">Reference proteome</keyword>
<gene>
    <name evidence="1" type="ORF">DERYTH_LOCUS12007</name>
</gene>
<accession>A0A9N9ENH0</accession>
<sequence>MSRHRLLQTETSQYHLRAPKTTKNTTFSYDNISIFQVNNNWLQQEDSNKIDEIETLNWQHDNQEFGYDDNNNRNFEYYNREPNNDELNKMSWNNMEYDNKFYDMNSDNNSSEDETFDNSSKIFDKTDFNIKWNSED</sequence>
<protein>
    <submittedName>
        <fullName evidence="1">16004_t:CDS:1</fullName>
    </submittedName>
</protein>